<evidence type="ECO:0000313" key="2">
    <source>
        <dbReference type="EMBL" id="MEX6687526.1"/>
    </source>
</evidence>
<dbReference type="Proteomes" id="UP001560573">
    <property type="component" value="Unassembled WGS sequence"/>
</dbReference>
<feature type="chain" id="PRO_5045139656" evidence="1">
    <location>
        <begin position="24"/>
        <end position="311"/>
    </location>
</feature>
<feature type="signal peptide" evidence="1">
    <location>
        <begin position="1"/>
        <end position="23"/>
    </location>
</feature>
<evidence type="ECO:0000256" key="1">
    <source>
        <dbReference type="SAM" id="SignalP"/>
    </source>
</evidence>
<keyword evidence="3" id="KW-1185">Reference proteome</keyword>
<dbReference type="EMBL" id="JAULBC010000002">
    <property type="protein sequence ID" value="MEX6687526.1"/>
    <property type="molecule type" value="Genomic_DNA"/>
</dbReference>
<proteinExistence type="predicted"/>
<keyword evidence="1" id="KW-0732">Signal</keyword>
<evidence type="ECO:0000313" key="3">
    <source>
        <dbReference type="Proteomes" id="UP001560573"/>
    </source>
</evidence>
<reference evidence="2 3" key="1">
    <citation type="submission" date="2023-07" db="EMBL/GenBank/DDBJ databases">
        <authorList>
            <person name="Lian W.-H."/>
        </authorList>
    </citation>
    <scope>NUCLEOTIDE SEQUENCE [LARGE SCALE GENOMIC DNA]</scope>
    <source>
        <strain evidence="2 3">SYSU DXS3180</strain>
    </source>
</reference>
<organism evidence="2 3">
    <name type="scientific">Danxiaibacter flavus</name>
    <dbReference type="NCBI Taxonomy" id="3049108"/>
    <lineage>
        <taxon>Bacteria</taxon>
        <taxon>Pseudomonadati</taxon>
        <taxon>Bacteroidota</taxon>
        <taxon>Chitinophagia</taxon>
        <taxon>Chitinophagales</taxon>
        <taxon>Chitinophagaceae</taxon>
        <taxon>Danxiaibacter</taxon>
    </lineage>
</organism>
<dbReference type="RefSeq" id="WP_369328931.1">
    <property type="nucleotide sequence ID" value="NZ_JAULBC010000002.1"/>
</dbReference>
<accession>A0ABV3ZEM7</accession>
<comment type="caution">
    <text evidence="2">The sequence shown here is derived from an EMBL/GenBank/DDBJ whole genome shotgun (WGS) entry which is preliminary data.</text>
</comment>
<sequence length="311" mass="33469">MKTKSLSALVLACCFLLGFVACTKQVDVQSENAVPSGIPVPANNWAFRISDAAFGGTIDTAYKTSSDGVNSIIIQGTDASGSILSIMISTREKHFIADAYTSLYGRSYIVYQNDTAYYASYKDSGSCSFEITKITDSVIEGNYKAVLLDKRTHKTMKITSGSVKAYFNVSGGKSPKPGQSGSESADWTINGAPVVIDTVYAGKDELSGDYVVTVESPDGDDQIVLSFPGSNTLPAAVYKVVNGSFTAENQVIPRLWQYNGSTGSYHGYRAVDGQLTVTFKGKDKIFQFVGLGFTDSKETKKISIIFTLPHQ</sequence>
<name>A0ABV3ZEM7_9BACT</name>
<protein>
    <submittedName>
        <fullName evidence="2">Uncharacterized protein</fullName>
    </submittedName>
</protein>
<gene>
    <name evidence="2" type="ORF">QTN47_08495</name>
</gene>
<dbReference type="PROSITE" id="PS51257">
    <property type="entry name" value="PROKAR_LIPOPROTEIN"/>
    <property type="match status" value="1"/>
</dbReference>